<dbReference type="OrthoDB" id="9904476at2"/>
<dbReference type="AlphaFoldDB" id="A0A563ESK4"/>
<keyword evidence="2" id="KW-1185">Reference proteome</keyword>
<sequence length="98" mass="10993">MARDTTKTAHKGAGEFEEAARLVTAEAHRLDDLAEDIRRRTKDMRWSGRSADHFRKHAAFQAVRAGQNREVLESLRVLLNRAAQVAAQSATTRPETLP</sequence>
<reference evidence="1 2" key="1">
    <citation type="submission" date="2019-07" db="EMBL/GenBank/DDBJ databases">
        <title>Lentzea xizangensis sp. nov., isolated from Qinghai-Tibetan Plateau Soils.</title>
        <authorList>
            <person name="Huang J."/>
        </authorList>
    </citation>
    <scope>NUCLEOTIDE SEQUENCE [LARGE SCALE GENOMIC DNA]</scope>
    <source>
        <strain evidence="1 2">FXJ1.1311</strain>
    </source>
</reference>
<gene>
    <name evidence="1" type="ORF">FKR81_20670</name>
</gene>
<name>A0A563ESK4_9PSEU</name>
<dbReference type="RefSeq" id="WP_146353744.1">
    <property type="nucleotide sequence ID" value="NZ_VOBR01000012.1"/>
</dbReference>
<evidence type="ECO:0008006" key="3">
    <source>
        <dbReference type="Google" id="ProtNLM"/>
    </source>
</evidence>
<proteinExistence type="predicted"/>
<dbReference type="EMBL" id="VOBR01000012">
    <property type="protein sequence ID" value="TWP50582.1"/>
    <property type="molecule type" value="Genomic_DNA"/>
</dbReference>
<comment type="caution">
    <text evidence="1">The sequence shown here is derived from an EMBL/GenBank/DDBJ whole genome shotgun (WGS) entry which is preliminary data.</text>
</comment>
<accession>A0A563ESK4</accession>
<protein>
    <recommendedName>
        <fullName evidence="3">WXG100 family type VII secretion target</fullName>
    </recommendedName>
</protein>
<evidence type="ECO:0000313" key="2">
    <source>
        <dbReference type="Proteomes" id="UP000316639"/>
    </source>
</evidence>
<evidence type="ECO:0000313" key="1">
    <source>
        <dbReference type="EMBL" id="TWP50582.1"/>
    </source>
</evidence>
<dbReference type="Proteomes" id="UP000316639">
    <property type="component" value="Unassembled WGS sequence"/>
</dbReference>
<organism evidence="1 2">
    <name type="scientific">Lentzea tibetensis</name>
    <dbReference type="NCBI Taxonomy" id="2591470"/>
    <lineage>
        <taxon>Bacteria</taxon>
        <taxon>Bacillati</taxon>
        <taxon>Actinomycetota</taxon>
        <taxon>Actinomycetes</taxon>
        <taxon>Pseudonocardiales</taxon>
        <taxon>Pseudonocardiaceae</taxon>
        <taxon>Lentzea</taxon>
    </lineage>
</organism>